<comment type="subcellular location">
    <subcellularLocation>
        <location evidence="1">Membrane</location>
        <topology evidence="1">Multi-pass membrane protein</topology>
    </subcellularLocation>
</comment>
<keyword evidence="12" id="KW-0012">Acyltransferase</keyword>
<keyword evidence="6 14" id="KW-0812">Transmembrane</keyword>
<evidence type="ECO:0000256" key="5">
    <source>
        <dbReference type="ARBA" id="ARBA00022679"/>
    </source>
</evidence>
<evidence type="ECO:0000256" key="1">
    <source>
        <dbReference type="ARBA" id="ARBA00004141"/>
    </source>
</evidence>
<evidence type="ECO:0000256" key="6">
    <source>
        <dbReference type="ARBA" id="ARBA00022692"/>
    </source>
</evidence>
<feature type="transmembrane region" description="Helical" evidence="14">
    <location>
        <begin position="154"/>
        <end position="178"/>
    </location>
</feature>
<comment type="similarity">
    <text evidence="2">Belongs to the GPC1 family.</text>
</comment>
<evidence type="ECO:0000256" key="2">
    <source>
        <dbReference type="ARBA" id="ARBA00006675"/>
    </source>
</evidence>
<reference evidence="15 16" key="1">
    <citation type="journal article" date="2024" name="Science">
        <title>Giant polyketide synthase enzymes in the biosynthesis of giant marine polyether toxins.</title>
        <authorList>
            <person name="Fallon T.R."/>
            <person name="Shende V.V."/>
            <person name="Wierzbicki I.H."/>
            <person name="Pendleton A.L."/>
            <person name="Watervoot N.F."/>
            <person name="Auber R.P."/>
            <person name="Gonzalez D.J."/>
            <person name="Wisecaver J.H."/>
            <person name="Moore B.S."/>
        </authorList>
    </citation>
    <scope>NUCLEOTIDE SEQUENCE [LARGE SCALE GENOMIC DNA]</scope>
    <source>
        <strain evidence="15 16">12B1</strain>
    </source>
</reference>
<feature type="transmembrane region" description="Helical" evidence="14">
    <location>
        <begin position="61"/>
        <end position="81"/>
    </location>
</feature>
<dbReference type="EMBL" id="JBGBPQ010000012">
    <property type="protein sequence ID" value="KAL1514845.1"/>
    <property type="molecule type" value="Genomic_DNA"/>
</dbReference>
<evidence type="ECO:0000256" key="10">
    <source>
        <dbReference type="ARBA" id="ARBA00023209"/>
    </source>
</evidence>
<keyword evidence="5" id="KW-0808">Transferase</keyword>
<dbReference type="GO" id="GO:0016020">
    <property type="term" value="C:membrane"/>
    <property type="evidence" value="ECO:0007669"/>
    <property type="project" value="UniProtKB-SubCell"/>
</dbReference>
<sequence length="397" mass="43266">MAEAMAAAMADGSDEPRLPALASPLLPHHSPRASRSRSQDVAQVALESIHTQKRQLKGAGLSRASFFAGVANVVLTAFAVGRFPQHYWLVHTGLASLLLPVHTCLTCRRGQRLLLLELCWVTNYLVLGCLGFLVVSLVLPGVELASGETVRAGWYLFFMLAAGPLGASVAATGNALIFHSFENTASLFIHVSPLLTAWCVHVNLDDFRAAYPELLEGIELHTPEPLTDMLLPAFRFYFMWLLPYSAWLLLVVSHAARHGSGAAAYLQCEPLIMEWLPCTGTRPRLAALCYLAAHLVGVSLSFVLALLAFYSLPFFHCYVVAMVLSAVWQEGAPAVEGSACTSGVGTPSLDDASHAFRFWCQGSSRYNYYLLEVYEKKVVTALERRGEGNIGKTNNNP</sequence>
<keyword evidence="7 14" id="KW-1133">Transmembrane helix</keyword>
<dbReference type="InterPro" id="IPR021261">
    <property type="entry name" value="GPCAT"/>
</dbReference>
<evidence type="ECO:0000313" key="16">
    <source>
        <dbReference type="Proteomes" id="UP001515480"/>
    </source>
</evidence>
<feature type="region of interest" description="Disordered" evidence="13">
    <location>
        <begin position="5"/>
        <end position="37"/>
    </location>
</feature>
<keyword evidence="10" id="KW-0594">Phospholipid biosynthesis</keyword>
<evidence type="ECO:0000256" key="4">
    <source>
        <dbReference type="ARBA" id="ARBA00022516"/>
    </source>
</evidence>
<feature type="transmembrane region" description="Helical" evidence="14">
    <location>
        <begin position="234"/>
        <end position="252"/>
    </location>
</feature>
<dbReference type="Pfam" id="PF10998">
    <property type="entry name" value="DUF2838"/>
    <property type="match status" value="1"/>
</dbReference>
<keyword evidence="4" id="KW-0444">Lipid biosynthesis</keyword>
<gene>
    <name evidence="15" type="ORF">AB1Y20_003930</name>
</gene>
<evidence type="ECO:0000256" key="7">
    <source>
        <dbReference type="ARBA" id="ARBA00022989"/>
    </source>
</evidence>
<evidence type="ECO:0000256" key="11">
    <source>
        <dbReference type="ARBA" id="ARBA00023264"/>
    </source>
</evidence>
<evidence type="ECO:0000256" key="13">
    <source>
        <dbReference type="SAM" id="MobiDB-lite"/>
    </source>
</evidence>
<keyword evidence="16" id="KW-1185">Reference proteome</keyword>
<proteinExistence type="inferred from homology"/>
<dbReference type="Proteomes" id="UP001515480">
    <property type="component" value="Unassembled WGS sequence"/>
</dbReference>
<dbReference type="GO" id="GO:0016746">
    <property type="term" value="F:acyltransferase activity"/>
    <property type="evidence" value="ECO:0007669"/>
    <property type="project" value="UniProtKB-KW"/>
</dbReference>
<evidence type="ECO:0000313" key="15">
    <source>
        <dbReference type="EMBL" id="KAL1514845.1"/>
    </source>
</evidence>
<feature type="transmembrane region" description="Helical" evidence="14">
    <location>
        <begin position="285"/>
        <end position="310"/>
    </location>
</feature>
<protein>
    <recommendedName>
        <fullName evidence="3">Glycerophosphocholine acyltransferase 1</fullName>
    </recommendedName>
</protein>
<feature type="compositionally biased region" description="Low complexity" evidence="13">
    <location>
        <begin position="18"/>
        <end position="28"/>
    </location>
</feature>
<accession>A0AB34J8P3</accession>
<evidence type="ECO:0000256" key="12">
    <source>
        <dbReference type="ARBA" id="ARBA00023315"/>
    </source>
</evidence>
<keyword evidence="9 14" id="KW-0472">Membrane</keyword>
<feature type="transmembrane region" description="Helical" evidence="14">
    <location>
        <begin position="87"/>
        <end position="106"/>
    </location>
</feature>
<evidence type="ECO:0000256" key="8">
    <source>
        <dbReference type="ARBA" id="ARBA00023098"/>
    </source>
</evidence>
<organism evidence="15 16">
    <name type="scientific">Prymnesium parvum</name>
    <name type="common">Toxic golden alga</name>
    <dbReference type="NCBI Taxonomy" id="97485"/>
    <lineage>
        <taxon>Eukaryota</taxon>
        <taxon>Haptista</taxon>
        <taxon>Haptophyta</taxon>
        <taxon>Prymnesiophyceae</taxon>
        <taxon>Prymnesiales</taxon>
        <taxon>Prymnesiaceae</taxon>
        <taxon>Prymnesium</taxon>
    </lineage>
</organism>
<keyword evidence="11" id="KW-1208">Phospholipid metabolism</keyword>
<evidence type="ECO:0000256" key="9">
    <source>
        <dbReference type="ARBA" id="ARBA00023136"/>
    </source>
</evidence>
<keyword evidence="8" id="KW-0443">Lipid metabolism</keyword>
<dbReference type="PANTHER" id="PTHR31201:SF1">
    <property type="entry name" value="GLYCEROPHOSPHOCHOLINE ACYLTRANSFERASE 1"/>
    <property type="match status" value="1"/>
</dbReference>
<feature type="transmembrane region" description="Helical" evidence="14">
    <location>
        <begin position="118"/>
        <end position="142"/>
    </location>
</feature>
<name>A0AB34J8P3_PRYPA</name>
<dbReference type="GO" id="GO:0006656">
    <property type="term" value="P:phosphatidylcholine biosynthetic process"/>
    <property type="evidence" value="ECO:0007669"/>
    <property type="project" value="TreeGrafter"/>
</dbReference>
<evidence type="ECO:0000256" key="3">
    <source>
        <dbReference type="ARBA" id="ARBA00019082"/>
    </source>
</evidence>
<dbReference type="AlphaFoldDB" id="A0AB34J8P3"/>
<evidence type="ECO:0000256" key="14">
    <source>
        <dbReference type="SAM" id="Phobius"/>
    </source>
</evidence>
<feature type="transmembrane region" description="Helical" evidence="14">
    <location>
        <begin position="185"/>
        <end position="204"/>
    </location>
</feature>
<comment type="caution">
    <text evidence="15">The sequence shown here is derived from an EMBL/GenBank/DDBJ whole genome shotgun (WGS) entry which is preliminary data.</text>
</comment>
<dbReference type="PANTHER" id="PTHR31201">
    <property type="entry name" value="OS01G0585100 PROTEIN"/>
    <property type="match status" value="1"/>
</dbReference>